<dbReference type="InterPro" id="IPR015872">
    <property type="entry name" value="TFIIA_gsu_N"/>
</dbReference>
<dbReference type="PANTHER" id="PTHR31965">
    <property type="entry name" value="TRANSMEMBRANE PROTEIN 42"/>
    <property type="match status" value="1"/>
</dbReference>
<dbReference type="InterPro" id="IPR009088">
    <property type="entry name" value="TFIIA_b-brl"/>
</dbReference>
<keyword evidence="11" id="KW-0812">Transmembrane</keyword>
<evidence type="ECO:0000256" key="5">
    <source>
        <dbReference type="ARBA" id="ARBA00023163"/>
    </source>
</evidence>
<dbReference type="CDD" id="cd10145">
    <property type="entry name" value="TFIIA_gamma_N"/>
    <property type="match status" value="1"/>
</dbReference>
<feature type="region of interest" description="Disordered" evidence="10">
    <location>
        <begin position="121"/>
        <end position="184"/>
    </location>
</feature>
<keyword evidence="11" id="KW-1133">Transmembrane helix</keyword>
<dbReference type="AlphaFoldDB" id="A0A8H4RLQ5"/>
<dbReference type="Pfam" id="PF02268">
    <property type="entry name" value="TFIIA_gamma_N"/>
    <property type="match status" value="1"/>
</dbReference>
<evidence type="ECO:0000256" key="11">
    <source>
        <dbReference type="SAM" id="Phobius"/>
    </source>
</evidence>
<comment type="similarity">
    <text evidence="2">Belongs to the TFIIA subunit 2 family.</text>
</comment>
<evidence type="ECO:0000256" key="1">
    <source>
        <dbReference type="ARBA" id="ARBA00004123"/>
    </source>
</evidence>
<comment type="subcellular location">
    <subcellularLocation>
        <location evidence="1">Nucleus</location>
    </subcellularLocation>
</comment>
<name>A0A8H4RLQ5_9HELO</name>
<evidence type="ECO:0000256" key="7">
    <source>
        <dbReference type="ARBA" id="ARBA00024733"/>
    </source>
</evidence>
<dbReference type="GO" id="GO:0006367">
    <property type="term" value="P:transcription initiation at RNA polymerase II promoter"/>
    <property type="evidence" value="ECO:0007669"/>
    <property type="project" value="InterPro"/>
</dbReference>
<evidence type="ECO:0000256" key="9">
    <source>
        <dbReference type="ARBA" id="ARBA00032215"/>
    </source>
</evidence>
<keyword evidence="5" id="KW-0804">Transcription</keyword>
<dbReference type="SUPFAM" id="SSF47396">
    <property type="entry name" value="Transcription factor IIA (TFIIA), alpha-helical domain"/>
    <property type="match status" value="1"/>
</dbReference>
<reference evidence="14 15" key="1">
    <citation type="submission" date="2020-03" db="EMBL/GenBank/DDBJ databases">
        <title>Draft Genome Sequence of Cudoniella acicularis.</title>
        <authorList>
            <person name="Buettner E."/>
            <person name="Kellner H."/>
        </authorList>
    </citation>
    <scope>NUCLEOTIDE SEQUENCE [LARGE SCALE GENOMIC DNA]</scope>
    <source>
        <strain evidence="14 15">DSM 108380</strain>
    </source>
</reference>
<feature type="transmembrane region" description="Helical" evidence="11">
    <location>
        <begin position="306"/>
        <end position="323"/>
    </location>
</feature>
<feature type="transmembrane region" description="Helical" evidence="11">
    <location>
        <begin position="280"/>
        <end position="300"/>
    </location>
</feature>
<accession>A0A8H4RLQ5</accession>
<protein>
    <recommendedName>
        <fullName evidence="3">Transcription initiation factor IIA subunit 2</fullName>
    </recommendedName>
    <alternativeName>
        <fullName evidence="9">General transcription factor IIA subunit 2</fullName>
    </alternativeName>
    <alternativeName>
        <fullName evidence="8">Transcription initiation factor IIA small chain</fullName>
    </alternativeName>
</protein>
<dbReference type="Pfam" id="PF02751">
    <property type="entry name" value="TFIIA_gamma_C"/>
    <property type="match status" value="1"/>
</dbReference>
<gene>
    <name evidence="14" type="ORF">G7Y89_g5855</name>
</gene>
<dbReference type="GO" id="GO:0005672">
    <property type="term" value="C:transcription factor TFIIA complex"/>
    <property type="evidence" value="ECO:0007669"/>
    <property type="project" value="InterPro"/>
</dbReference>
<comment type="caution">
    <text evidence="14">The sequence shown here is derived from an EMBL/GenBank/DDBJ whole genome shotgun (WGS) entry which is preliminary data.</text>
</comment>
<evidence type="ECO:0000313" key="15">
    <source>
        <dbReference type="Proteomes" id="UP000566819"/>
    </source>
</evidence>
<dbReference type="EMBL" id="JAAMPI010000362">
    <property type="protein sequence ID" value="KAF4632270.1"/>
    <property type="molecule type" value="Genomic_DNA"/>
</dbReference>
<evidence type="ECO:0000259" key="12">
    <source>
        <dbReference type="Pfam" id="PF02268"/>
    </source>
</evidence>
<dbReference type="InterPro" id="IPR039632">
    <property type="entry name" value="TMEM42"/>
</dbReference>
<dbReference type="InterPro" id="IPR037185">
    <property type="entry name" value="EmrE-like"/>
</dbReference>
<dbReference type="InterPro" id="IPR015871">
    <property type="entry name" value="TFIIA_gsu_C"/>
</dbReference>
<evidence type="ECO:0000256" key="4">
    <source>
        <dbReference type="ARBA" id="ARBA00023015"/>
    </source>
</evidence>
<evidence type="ECO:0000259" key="13">
    <source>
        <dbReference type="Pfam" id="PF02751"/>
    </source>
</evidence>
<evidence type="ECO:0000256" key="10">
    <source>
        <dbReference type="SAM" id="MobiDB-lite"/>
    </source>
</evidence>
<comment type="function">
    <text evidence="7">TFIIA is a component of the transcription machinery of RNA polymerase II and plays an important role in transcriptional activation. TFIIA in a complex with TBP mediates transcriptional activity.</text>
</comment>
<feature type="transmembrane region" description="Helical" evidence="11">
    <location>
        <begin position="198"/>
        <end position="216"/>
    </location>
</feature>
<evidence type="ECO:0000313" key="14">
    <source>
        <dbReference type="EMBL" id="KAF4632270.1"/>
    </source>
</evidence>
<feature type="domain" description="Transcription initiation factor IIA gamma subunit N-terminal" evidence="12">
    <location>
        <begin position="8"/>
        <end position="54"/>
    </location>
</feature>
<proteinExistence type="inferred from homology"/>
<sequence length="398" mass="44367">MAANGQSFYELYRRSSIGMALTDTLDDLISARRIEPQLAMKILANFDRSITEVLADKVKSRLTFKGHLDTYRFCDEVWTFLIKDVTFKMENSSQTVQAEKMLRQRLPHDQAQDPAAVVVGKVVPPGKGRSTAMETQHSHDPPPPPNGARLGKFNNKSSLSQRQRRTVPPITQSPPSEKEEKIDKEEMEFKDLSRKSQWIALSIMSGACAAFNGVFAKLTTTELTTTFATGIAKLLGLGDGEKVVEVIVRSTFFALNLLFNAIMWTLFTKALSRGTSTTQVSILNTSSNFMITAVLGFLIFSESLPPLWFLGAALLVAGNVIIGRREEEEGPRKGDVESRSGEDDALLVIQEGVEVEVDMDGELELEIEEQKRKERELDDVLQFDLSEEGERSDDEDLI</sequence>
<dbReference type="PANTHER" id="PTHR31965:SF1">
    <property type="entry name" value="TRANSMEMBRANE PROTEIN 42"/>
    <property type="match status" value="1"/>
</dbReference>
<feature type="domain" description="Transcription initiation factor IIA gamma subunit C-terminal" evidence="13">
    <location>
        <begin position="65"/>
        <end position="100"/>
    </location>
</feature>
<dbReference type="CDD" id="cd10014">
    <property type="entry name" value="TFIIA_gamma_C"/>
    <property type="match status" value="1"/>
</dbReference>
<dbReference type="Gene3D" id="1.10.287.190">
    <property type="entry name" value="Transcription factor IIA gamma subunit, alpha-helical domain"/>
    <property type="match status" value="1"/>
</dbReference>
<evidence type="ECO:0000256" key="3">
    <source>
        <dbReference type="ARBA" id="ARBA00019928"/>
    </source>
</evidence>
<dbReference type="Proteomes" id="UP000566819">
    <property type="component" value="Unassembled WGS sequence"/>
</dbReference>
<evidence type="ECO:0000256" key="8">
    <source>
        <dbReference type="ARBA" id="ARBA00029848"/>
    </source>
</evidence>
<dbReference type="InterPro" id="IPR009083">
    <property type="entry name" value="TFIIA_a-hlx"/>
</dbReference>
<evidence type="ECO:0000256" key="2">
    <source>
        <dbReference type="ARBA" id="ARBA00007675"/>
    </source>
</evidence>
<evidence type="ECO:0000256" key="6">
    <source>
        <dbReference type="ARBA" id="ARBA00023242"/>
    </source>
</evidence>
<dbReference type="OrthoDB" id="586585at2759"/>
<dbReference type="Gene3D" id="2.30.18.10">
    <property type="entry name" value="Transcription factor IIA (TFIIA), beta-barrel domain"/>
    <property type="match status" value="1"/>
</dbReference>
<dbReference type="FunFam" id="1.10.287.190:FF:000001">
    <property type="entry name" value="Transcription initiation factor IIA subunit 2"/>
    <property type="match status" value="1"/>
</dbReference>
<dbReference type="SUPFAM" id="SSF103481">
    <property type="entry name" value="Multidrug resistance efflux transporter EmrE"/>
    <property type="match status" value="1"/>
</dbReference>
<organism evidence="14 15">
    <name type="scientific">Cudoniella acicularis</name>
    <dbReference type="NCBI Taxonomy" id="354080"/>
    <lineage>
        <taxon>Eukaryota</taxon>
        <taxon>Fungi</taxon>
        <taxon>Dikarya</taxon>
        <taxon>Ascomycota</taxon>
        <taxon>Pezizomycotina</taxon>
        <taxon>Leotiomycetes</taxon>
        <taxon>Helotiales</taxon>
        <taxon>Tricladiaceae</taxon>
        <taxon>Cudoniella</taxon>
    </lineage>
</organism>
<dbReference type="SUPFAM" id="SSF50784">
    <property type="entry name" value="Transcription factor IIA (TFIIA), beta-barrel domain"/>
    <property type="match status" value="1"/>
</dbReference>
<keyword evidence="11" id="KW-0472">Membrane</keyword>
<keyword evidence="4" id="KW-0805">Transcription regulation</keyword>
<keyword evidence="6" id="KW-0539">Nucleus</keyword>
<feature type="transmembrane region" description="Helical" evidence="11">
    <location>
        <begin position="246"/>
        <end position="268"/>
    </location>
</feature>
<keyword evidence="15" id="KW-1185">Reference proteome</keyword>